<keyword evidence="4" id="KW-1185">Reference proteome</keyword>
<dbReference type="FunCoup" id="J3P998">
    <property type="interactions" value="113"/>
</dbReference>
<name>J3P998_GAET3</name>
<dbReference type="GeneID" id="20350539"/>
<accession>J3P998</accession>
<dbReference type="InterPro" id="IPR019410">
    <property type="entry name" value="Methyltransf_16"/>
</dbReference>
<reference evidence="3" key="5">
    <citation type="submission" date="2018-04" db="UniProtKB">
        <authorList>
            <consortium name="EnsemblFungi"/>
        </authorList>
    </citation>
    <scope>IDENTIFICATION</scope>
    <source>
        <strain evidence="3">R3-111a-1</strain>
    </source>
</reference>
<dbReference type="Pfam" id="PF10294">
    <property type="entry name" value="Methyltransf_16"/>
    <property type="match status" value="1"/>
</dbReference>
<reference evidence="4" key="1">
    <citation type="submission" date="2010-07" db="EMBL/GenBank/DDBJ databases">
        <title>The genome sequence of Gaeumannomyces graminis var. tritici strain R3-111a-1.</title>
        <authorList>
            <consortium name="The Broad Institute Genome Sequencing Platform"/>
            <person name="Ma L.-J."/>
            <person name="Dead R."/>
            <person name="Young S."/>
            <person name="Zeng Q."/>
            <person name="Koehrsen M."/>
            <person name="Alvarado L."/>
            <person name="Berlin A."/>
            <person name="Chapman S.B."/>
            <person name="Chen Z."/>
            <person name="Freedman E."/>
            <person name="Gellesch M."/>
            <person name="Goldberg J."/>
            <person name="Griggs A."/>
            <person name="Gujja S."/>
            <person name="Heilman E.R."/>
            <person name="Heiman D."/>
            <person name="Hepburn T."/>
            <person name="Howarth C."/>
            <person name="Jen D."/>
            <person name="Larson L."/>
            <person name="Mehta T."/>
            <person name="Neiman D."/>
            <person name="Pearson M."/>
            <person name="Roberts A."/>
            <person name="Saif S."/>
            <person name="Shea T."/>
            <person name="Shenoy N."/>
            <person name="Sisk P."/>
            <person name="Stolte C."/>
            <person name="Sykes S."/>
            <person name="Walk T."/>
            <person name="White J."/>
            <person name="Yandava C."/>
            <person name="Haas B."/>
            <person name="Nusbaum C."/>
            <person name="Birren B."/>
        </authorList>
    </citation>
    <scope>NUCLEOTIDE SEQUENCE [LARGE SCALE GENOMIC DNA]</scope>
    <source>
        <strain evidence="4">R3-111a-1</strain>
    </source>
</reference>
<evidence type="ECO:0008006" key="5">
    <source>
        <dbReference type="Google" id="ProtNLM"/>
    </source>
</evidence>
<reference evidence="3" key="4">
    <citation type="journal article" date="2015" name="G3 (Bethesda)">
        <title>Genome sequences of three phytopathogenic species of the Magnaporthaceae family of fungi.</title>
        <authorList>
            <person name="Okagaki L.H."/>
            <person name="Nunes C.C."/>
            <person name="Sailsbery J."/>
            <person name="Clay B."/>
            <person name="Brown D."/>
            <person name="John T."/>
            <person name="Oh Y."/>
            <person name="Young N."/>
            <person name="Fitzgerald M."/>
            <person name="Haas B.J."/>
            <person name="Zeng Q."/>
            <person name="Young S."/>
            <person name="Adiconis X."/>
            <person name="Fan L."/>
            <person name="Levin J.Z."/>
            <person name="Mitchell T.K."/>
            <person name="Okubara P.A."/>
            <person name="Farman M.L."/>
            <person name="Kohn L.M."/>
            <person name="Birren B."/>
            <person name="Ma L.-J."/>
            <person name="Dean R.A."/>
        </authorList>
    </citation>
    <scope>NUCLEOTIDE SEQUENCE</scope>
    <source>
        <strain evidence="3">R3-111a-1</strain>
    </source>
</reference>
<dbReference type="EMBL" id="GL385399">
    <property type="protein sequence ID" value="EJT73234.1"/>
    <property type="molecule type" value="Genomic_DNA"/>
</dbReference>
<reference evidence="2" key="2">
    <citation type="submission" date="2010-07" db="EMBL/GenBank/DDBJ databases">
        <authorList>
            <consortium name="The Broad Institute Genome Sequencing Platform"/>
            <consortium name="Broad Institute Genome Sequencing Center for Infectious Disease"/>
            <person name="Ma L.-J."/>
            <person name="Dead R."/>
            <person name="Young S."/>
            <person name="Zeng Q."/>
            <person name="Koehrsen M."/>
            <person name="Alvarado L."/>
            <person name="Berlin A."/>
            <person name="Chapman S.B."/>
            <person name="Chen Z."/>
            <person name="Freedman E."/>
            <person name="Gellesch M."/>
            <person name="Goldberg J."/>
            <person name="Griggs A."/>
            <person name="Gujja S."/>
            <person name="Heilman E.R."/>
            <person name="Heiman D."/>
            <person name="Hepburn T."/>
            <person name="Howarth C."/>
            <person name="Jen D."/>
            <person name="Larson L."/>
            <person name="Mehta T."/>
            <person name="Neiman D."/>
            <person name="Pearson M."/>
            <person name="Roberts A."/>
            <person name="Saif S."/>
            <person name="Shea T."/>
            <person name="Shenoy N."/>
            <person name="Sisk P."/>
            <person name="Stolte C."/>
            <person name="Sykes S."/>
            <person name="Walk T."/>
            <person name="White J."/>
            <person name="Yandava C."/>
            <person name="Haas B."/>
            <person name="Nusbaum C."/>
            <person name="Birren B."/>
        </authorList>
    </citation>
    <scope>NUCLEOTIDE SEQUENCE</scope>
    <source>
        <strain evidence="2">R3-111a-1</strain>
    </source>
</reference>
<evidence type="ECO:0000313" key="2">
    <source>
        <dbReference type="EMBL" id="EJT73234.1"/>
    </source>
</evidence>
<evidence type="ECO:0000313" key="3">
    <source>
        <dbReference type="EnsemblFungi" id="EJT73234"/>
    </source>
</evidence>
<dbReference type="Proteomes" id="UP000006039">
    <property type="component" value="Unassembled WGS sequence"/>
</dbReference>
<dbReference type="SUPFAM" id="SSF53335">
    <property type="entry name" value="S-adenosyl-L-methionine-dependent methyltransferases"/>
    <property type="match status" value="1"/>
</dbReference>
<dbReference type="GO" id="GO:0008757">
    <property type="term" value="F:S-adenosylmethionine-dependent methyltransferase activity"/>
    <property type="evidence" value="ECO:0007669"/>
    <property type="project" value="UniProtKB-ARBA"/>
</dbReference>
<evidence type="ECO:0000313" key="4">
    <source>
        <dbReference type="Proteomes" id="UP000006039"/>
    </source>
</evidence>
<sequence>MTSTPIAGVPRSPEDFPQMWQKPAFGDLMECLLSLRVEPPTWNPKKKKGRRASSLSEPRPKEGLQVAATTAAFLRHEISTYLSSVISNPLAWLEDDDQKDLVWTEAARRLSERCGRAAMGEITRRWPFESKDYPVFELTIREPPLTGDSLGLKTWGSSYALARMLHQFAAGPLSHLLAPPAPNTAALGPTSGLVPVLELGSGTGLLGLAAAAIWQVPVALSDLPEIVPNLAHNVDQNRAVVEMLGGDLSVGALTWGGSGEDQVDPGLFGEKGQFKIILVADPLYDDDHPGLLASAIDDHLARDADARVLVMVPRRDATTIGLISSFRSAMSSVARHSSLLCIDEGAVASQDDWGDGEDVAEEVECWWGIFRRSQLAPAPGV</sequence>
<dbReference type="AlphaFoldDB" id="J3P998"/>
<feature type="region of interest" description="Disordered" evidence="1">
    <location>
        <begin position="42"/>
        <end position="62"/>
    </location>
</feature>
<dbReference type="InterPro" id="IPR029063">
    <property type="entry name" value="SAM-dependent_MTases_sf"/>
</dbReference>
<gene>
    <name evidence="3" type="primary">20350539</name>
    <name evidence="2" type="ORF">GGTG_10081</name>
</gene>
<dbReference type="GO" id="GO:0005829">
    <property type="term" value="C:cytosol"/>
    <property type="evidence" value="ECO:0007669"/>
    <property type="project" value="TreeGrafter"/>
</dbReference>
<organism evidence="2">
    <name type="scientific">Gaeumannomyces tritici (strain R3-111a-1)</name>
    <name type="common">Wheat and barley take-all root rot fungus</name>
    <name type="synonym">Gaeumannomyces graminis var. tritici</name>
    <dbReference type="NCBI Taxonomy" id="644352"/>
    <lineage>
        <taxon>Eukaryota</taxon>
        <taxon>Fungi</taxon>
        <taxon>Dikarya</taxon>
        <taxon>Ascomycota</taxon>
        <taxon>Pezizomycotina</taxon>
        <taxon>Sordariomycetes</taxon>
        <taxon>Sordariomycetidae</taxon>
        <taxon>Magnaporthales</taxon>
        <taxon>Magnaporthaceae</taxon>
        <taxon>Gaeumannomyces</taxon>
    </lineage>
</organism>
<dbReference type="VEuPathDB" id="FungiDB:GGTG_10081"/>
<dbReference type="STRING" id="644352.J3P998"/>
<protein>
    <recommendedName>
        <fullName evidence="5">Rapid response to glucose protein 1</fullName>
    </recommendedName>
</protein>
<dbReference type="OrthoDB" id="433955at2759"/>
<evidence type="ECO:0000256" key="1">
    <source>
        <dbReference type="SAM" id="MobiDB-lite"/>
    </source>
</evidence>
<dbReference type="PANTHER" id="PTHR14614">
    <property type="entry name" value="HEPATOCELLULAR CARCINOMA-ASSOCIATED ANTIGEN"/>
    <property type="match status" value="1"/>
</dbReference>
<dbReference type="eggNOG" id="KOG2793">
    <property type="taxonomic scope" value="Eukaryota"/>
</dbReference>
<reference evidence="2" key="3">
    <citation type="submission" date="2010-09" db="EMBL/GenBank/DDBJ databases">
        <title>Annotation of Gaeumannomyces graminis var. tritici R3-111a-1.</title>
        <authorList>
            <consortium name="The Broad Institute Genome Sequencing Platform"/>
            <person name="Ma L.-J."/>
            <person name="Dead R."/>
            <person name="Young S.K."/>
            <person name="Zeng Q."/>
            <person name="Gargeya S."/>
            <person name="Fitzgerald M."/>
            <person name="Haas B."/>
            <person name="Abouelleil A."/>
            <person name="Alvarado L."/>
            <person name="Arachchi H.M."/>
            <person name="Berlin A."/>
            <person name="Brown A."/>
            <person name="Chapman S.B."/>
            <person name="Chen Z."/>
            <person name="Dunbar C."/>
            <person name="Freedman E."/>
            <person name="Gearin G."/>
            <person name="Gellesch M."/>
            <person name="Goldberg J."/>
            <person name="Griggs A."/>
            <person name="Gujja S."/>
            <person name="Heiman D."/>
            <person name="Howarth C."/>
            <person name="Larson L."/>
            <person name="Lui A."/>
            <person name="MacDonald P.J.P."/>
            <person name="Mehta T."/>
            <person name="Montmayeur A."/>
            <person name="Murphy C."/>
            <person name="Neiman D."/>
            <person name="Pearson M."/>
            <person name="Priest M."/>
            <person name="Roberts A."/>
            <person name="Saif S."/>
            <person name="Shea T."/>
            <person name="Shenoy N."/>
            <person name="Sisk P."/>
            <person name="Stolte C."/>
            <person name="Sykes S."/>
            <person name="Yandava C."/>
            <person name="Wortman J."/>
            <person name="Nusbaum C."/>
            <person name="Birren B."/>
        </authorList>
    </citation>
    <scope>NUCLEOTIDE SEQUENCE</scope>
    <source>
        <strain evidence="2">R3-111a-1</strain>
    </source>
</reference>
<dbReference type="RefSeq" id="XP_009226208.1">
    <property type="nucleotide sequence ID" value="XM_009227944.1"/>
</dbReference>
<dbReference type="Gene3D" id="3.40.50.150">
    <property type="entry name" value="Vaccinia Virus protein VP39"/>
    <property type="match status" value="1"/>
</dbReference>
<dbReference type="HOGENOM" id="CLU_049351_0_0_1"/>
<dbReference type="EnsemblFungi" id="EJT73234">
    <property type="protein sequence ID" value="EJT73234"/>
    <property type="gene ID" value="GGTG_10081"/>
</dbReference>
<proteinExistence type="predicted"/>
<dbReference type="PANTHER" id="PTHR14614:SF156">
    <property type="entry name" value="PROTEIN-LYSINE N-METHYLTRANSFERASE EFM2"/>
    <property type="match status" value="1"/>
</dbReference>